<organism evidence="2 3">
    <name type="scientific">Brucella daejeonensis</name>
    <dbReference type="NCBI Taxonomy" id="659015"/>
    <lineage>
        <taxon>Bacteria</taxon>
        <taxon>Pseudomonadati</taxon>
        <taxon>Pseudomonadota</taxon>
        <taxon>Alphaproteobacteria</taxon>
        <taxon>Hyphomicrobiales</taxon>
        <taxon>Brucellaceae</taxon>
        <taxon>Brucella/Ochrobactrum group</taxon>
        <taxon>Brucella</taxon>
    </lineage>
</organism>
<dbReference type="GO" id="GO:0016757">
    <property type="term" value="F:glycosyltransferase activity"/>
    <property type="evidence" value="ECO:0007669"/>
    <property type="project" value="InterPro"/>
</dbReference>
<dbReference type="Pfam" id="PF00534">
    <property type="entry name" value="Glycos_transf_1"/>
    <property type="match status" value="1"/>
</dbReference>
<protein>
    <submittedName>
        <fullName evidence="2">Glycosyltransferase involved in cell wall biosynthesis</fullName>
    </submittedName>
</protein>
<reference evidence="2 3" key="1">
    <citation type="submission" date="2020-08" db="EMBL/GenBank/DDBJ databases">
        <title>Genomic Encyclopedia of Type Strains, Phase IV (KMG-IV): sequencing the most valuable type-strain genomes for metagenomic binning, comparative biology and taxonomic classification.</title>
        <authorList>
            <person name="Goeker M."/>
        </authorList>
    </citation>
    <scope>NUCLEOTIDE SEQUENCE [LARGE SCALE GENOMIC DNA]</scope>
    <source>
        <strain evidence="2 3">DSM 26944</strain>
    </source>
</reference>
<name>A0A7W9B2I1_9HYPH</name>
<keyword evidence="3" id="KW-1185">Reference proteome</keyword>
<evidence type="ECO:0000259" key="1">
    <source>
        <dbReference type="Pfam" id="PF00534"/>
    </source>
</evidence>
<dbReference type="Proteomes" id="UP000555546">
    <property type="component" value="Unassembled WGS sequence"/>
</dbReference>
<accession>A0A7W9B2I1</accession>
<comment type="caution">
    <text evidence="2">The sequence shown here is derived from an EMBL/GenBank/DDBJ whole genome shotgun (WGS) entry which is preliminary data.</text>
</comment>
<dbReference type="Gene3D" id="3.40.50.2000">
    <property type="entry name" value="Glycogen Phosphorylase B"/>
    <property type="match status" value="1"/>
</dbReference>
<proteinExistence type="predicted"/>
<dbReference type="InterPro" id="IPR001296">
    <property type="entry name" value="Glyco_trans_1"/>
</dbReference>
<evidence type="ECO:0000313" key="3">
    <source>
        <dbReference type="Proteomes" id="UP000555546"/>
    </source>
</evidence>
<gene>
    <name evidence="2" type="ORF">FHS76_004574</name>
</gene>
<dbReference type="RefSeq" id="WP_183658500.1">
    <property type="nucleotide sequence ID" value="NZ_JACIJG010000044.1"/>
</dbReference>
<evidence type="ECO:0000313" key="2">
    <source>
        <dbReference type="EMBL" id="MBB5704644.1"/>
    </source>
</evidence>
<dbReference type="EMBL" id="JACIJG010000044">
    <property type="protein sequence ID" value="MBB5704644.1"/>
    <property type="molecule type" value="Genomic_DNA"/>
</dbReference>
<keyword evidence="2" id="KW-0808">Transferase</keyword>
<feature type="domain" description="Glycosyl transferase family 1" evidence="1">
    <location>
        <begin position="162"/>
        <end position="277"/>
    </location>
</feature>
<dbReference type="SUPFAM" id="SSF53756">
    <property type="entry name" value="UDP-Glycosyltransferase/glycogen phosphorylase"/>
    <property type="match status" value="1"/>
</dbReference>
<dbReference type="AlphaFoldDB" id="A0A7W9B2I1"/>
<sequence length="305" mass="34927">MTTVYYNRAKDNPDQIHDLLFLHDKGGASVFDDLSNVNVRICSPNRIEGFVKDITRRFSYKEIRITTAHEVIKWIDTRSDSLIVYEFHTPFRSQMEREIPKLDIHKVDIFAAPSQNSARMLSEVLPQECLPKISVRQNLLDKEYLEFKDDVDPFIWNNSIPILWIGRFDDQKNVNDFLRILSLLPDVYHGISVVSFNDDVTSFSDFMGDVYAYRLEKRLSVLLNLSKRQIRSLYHSVREAGGVFLSTSVDESFGYTVAEAAALRLPTITFDVGALSEHDSPQIKFIPVGDNVGAKQEIVSLCARK</sequence>